<gene>
    <name evidence="2" type="ORF">HK100_008209</name>
</gene>
<dbReference type="Proteomes" id="UP001211907">
    <property type="component" value="Unassembled WGS sequence"/>
</dbReference>
<name>A0AAD5T4W9_9FUNG</name>
<accession>A0AAD5T4W9</accession>
<proteinExistence type="predicted"/>
<organism evidence="2 3">
    <name type="scientific">Physocladia obscura</name>
    <dbReference type="NCBI Taxonomy" id="109957"/>
    <lineage>
        <taxon>Eukaryota</taxon>
        <taxon>Fungi</taxon>
        <taxon>Fungi incertae sedis</taxon>
        <taxon>Chytridiomycota</taxon>
        <taxon>Chytridiomycota incertae sedis</taxon>
        <taxon>Chytridiomycetes</taxon>
        <taxon>Chytridiales</taxon>
        <taxon>Chytriomycetaceae</taxon>
        <taxon>Physocladia</taxon>
    </lineage>
</organism>
<keyword evidence="3" id="KW-1185">Reference proteome</keyword>
<evidence type="ECO:0000256" key="1">
    <source>
        <dbReference type="SAM" id="MobiDB-lite"/>
    </source>
</evidence>
<sequence length="77" mass="7952">MDFSAASASATGASGPQGVARTRSLKARKGLGLIVTGKAQLDHLAVARVRSLSEGGNRLASPHSLVRSRTIKLQSEP</sequence>
<reference evidence="2" key="1">
    <citation type="submission" date="2020-05" db="EMBL/GenBank/DDBJ databases">
        <title>Phylogenomic resolution of chytrid fungi.</title>
        <authorList>
            <person name="Stajich J.E."/>
            <person name="Amses K."/>
            <person name="Simmons R."/>
            <person name="Seto K."/>
            <person name="Myers J."/>
            <person name="Bonds A."/>
            <person name="Quandt C.A."/>
            <person name="Barry K."/>
            <person name="Liu P."/>
            <person name="Grigoriev I."/>
            <person name="Longcore J.E."/>
            <person name="James T.Y."/>
        </authorList>
    </citation>
    <scope>NUCLEOTIDE SEQUENCE</scope>
    <source>
        <strain evidence="2">JEL0513</strain>
    </source>
</reference>
<protein>
    <submittedName>
        <fullName evidence="2">Uncharacterized protein</fullName>
    </submittedName>
</protein>
<dbReference type="AlphaFoldDB" id="A0AAD5T4W9"/>
<evidence type="ECO:0000313" key="2">
    <source>
        <dbReference type="EMBL" id="KAJ3130150.1"/>
    </source>
</evidence>
<dbReference type="EMBL" id="JADGJH010000396">
    <property type="protein sequence ID" value="KAJ3130150.1"/>
    <property type="molecule type" value="Genomic_DNA"/>
</dbReference>
<feature type="non-terminal residue" evidence="2">
    <location>
        <position position="77"/>
    </location>
</feature>
<comment type="caution">
    <text evidence="2">The sequence shown here is derived from an EMBL/GenBank/DDBJ whole genome shotgun (WGS) entry which is preliminary data.</text>
</comment>
<feature type="region of interest" description="Disordered" evidence="1">
    <location>
        <begin position="53"/>
        <end position="77"/>
    </location>
</feature>
<feature type="compositionally biased region" description="Low complexity" evidence="1">
    <location>
        <begin position="1"/>
        <end position="14"/>
    </location>
</feature>
<feature type="region of interest" description="Disordered" evidence="1">
    <location>
        <begin position="1"/>
        <end position="21"/>
    </location>
</feature>
<evidence type="ECO:0000313" key="3">
    <source>
        <dbReference type="Proteomes" id="UP001211907"/>
    </source>
</evidence>